<reference evidence="8" key="1">
    <citation type="submission" date="2015-06" db="EMBL/GenBank/DDBJ databases">
        <authorList>
            <person name="Lim Y.L."/>
            <person name="Ee R."/>
            <person name="Yong D."/>
            <person name="How K.Y."/>
            <person name="Yin W.F."/>
            <person name="Chan K.G."/>
        </authorList>
    </citation>
    <scope>NUCLEOTIDE SEQUENCE [LARGE SCALE GENOMIC DNA]</scope>
    <source>
        <strain evidence="8">DSM 25325</strain>
    </source>
</reference>
<dbReference type="PROSITE" id="PS51471">
    <property type="entry name" value="FE2OG_OXY"/>
    <property type="match status" value="1"/>
</dbReference>
<evidence type="ECO:0000259" key="6">
    <source>
        <dbReference type="PROSITE" id="PS51471"/>
    </source>
</evidence>
<dbReference type="GO" id="GO:0008198">
    <property type="term" value="F:ferrous iron binding"/>
    <property type="evidence" value="ECO:0007669"/>
    <property type="project" value="TreeGrafter"/>
</dbReference>
<dbReference type="NCBIfam" id="NF011930">
    <property type="entry name" value="PRK15401.1"/>
    <property type="match status" value="1"/>
</dbReference>
<protein>
    <submittedName>
        <fullName evidence="7">Alpha-ketoglutarate-dependent dioxygenase AlkB</fullName>
    </submittedName>
</protein>
<dbReference type="KEGG" id="ptx:ABW99_05320"/>
<keyword evidence="8" id="KW-1185">Reference proteome</keyword>
<evidence type="ECO:0000256" key="3">
    <source>
        <dbReference type="ARBA" id="ARBA00023002"/>
    </source>
</evidence>
<dbReference type="SUPFAM" id="SSF51197">
    <property type="entry name" value="Clavaminate synthase-like"/>
    <property type="match status" value="1"/>
</dbReference>
<dbReference type="PATRIC" id="fig|445709.3.peg.1146"/>
<dbReference type="InterPro" id="IPR027450">
    <property type="entry name" value="AlkB-like"/>
</dbReference>
<evidence type="ECO:0000256" key="1">
    <source>
        <dbReference type="ARBA" id="ARBA00022723"/>
    </source>
</evidence>
<name>A0A0G3EKZ3_9BURK</name>
<dbReference type="Proteomes" id="UP000036700">
    <property type="component" value="Chromosome"/>
</dbReference>
<dbReference type="AlphaFoldDB" id="A0A0G3EKZ3"/>
<dbReference type="Gene3D" id="2.60.120.590">
    <property type="entry name" value="Alpha-ketoglutarate-dependent dioxygenase AlkB-like"/>
    <property type="match status" value="1"/>
</dbReference>
<evidence type="ECO:0000256" key="2">
    <source>
        <dbReference type="ARBA" id="ARBA00022964"/>
    </source>
</evidence>
<keyword evidence="4 5" id="KW-0408">Iron</keyword>
<dbReference type="InterPro" id="IPR004574">
    <property type="entry name" value="Alkb"/>
</dbReference>
<feature type="domain" description="Fe2OG dioxygenase" evidence="6">
    <location>
        <begin position="118"/>
        <end position="218"/>
    </location>
</feature>
<evidence type="ECO:0000256" key="4">
    <source>
        <dbReference type="ARBA" id="ARBA00023004"/>
    </source>
</evidence>
<dbReference type="STRING" id="445709.ABW99_05320"/>
<feature type="binding site" evidence="5">
    <location>
        <position position="138"/>
    </location>
    <ligand>
        <name>Fe cation</name>
        <dbReference type="ChEBI" id="CHEBI:24875"/>
        <note>catalytic</note>
    </ligand>
</feature>
<sequence length="218" mass="23851">MQRMSLPQGTLFDSDTPLALGSHAFVLPGLALPYVPELLPALDAIQRVAPFRHMVTPGGFEMSVQLTNCGALGWVTDRHGYRYTAHDPATGQPWPPMPPSFLHLAREAAARAGFDDFTQDACLINCYEPGSRMSLHQDRNEQDLFAPVVSVSLGLPAIFQFGGLTRSGRPARVPLVHGDVVVWGGPDRLRYHGVLPIEDGLHPLLGARRINFTLRRAA</sequence>
<keyword evidence="1 5" id="KW-0479">Metal-binding</keyword>
<evidence type="ECO:0000313" key="7">
    <source>
        <dbReference type="EMBL" id="AKJ67733.1"/>
    </source>
</evidence>
<feature type="binding site" evidence="5">
    <location>
        <position position="136"/>
    </location>
    <ligand>
        <name>Fe cation</name>
        <dbReference type="ChEBI" id="CHEBI:24875"/>
        <note>catalytic</note>
    </ligand>
</feature>
<organism evidence="7 8">
    <name type="scientific">Pandoraea thiooxydans</name>
    <dbReference type="NCBI Taxonomy" id="445709"/>
    <lineage>
        <taxon>Bacteria</taxon>
        <taxon>Pseudomonadati</taxon>
        <taxon>Pseudomonadota</taxon>
        <taxon>Betaproteobacteria</taxon>
        <taxon>Burkholderiales</taxon>
        <taxon>Burkholderiaceae</taxon>
        <taxon>Pandoraea</taxon>
    </lineage>
</organism>
<dbReference type="InterPro" id="IPR037151">
    <property type="entry name" value="AlkB-like_sf"/>
</dbReference>
<accession>A0A0G3EKZ3</accession>
<gene>
    <name evidence="7" type="ORF">ABW99_05320</name>
</gene>
<dbReference type="GO" id="GO:0035515">
    <property type="term" value="F:oxidative RNA demethylase activity"/>
    <property type="evidence" value="ECO:0007669"/>
    <property type="project" value="TreeGrafter"/>
</dbReference>
<dbReference type="PANTHER" id="PTHR16557:SF2">
    <property type="entry name" value="NUCLEIC ACID DIOXYGENASE ALKBH1"/>
    <property type="match status" value="1"/>
</dbReference>
<keyword evidence="3" id="KW-0560">Oxidoreductase</keyword>
<evidence type="ECO:0000313" key="8">
    <source>
        <dbReference type="Proteomes" id="UP000036700"/>
    </source>
</evidence>
<feature type="binding site" evidence="5">
    <location>
        <position position="192"/>
    </location>
    <ligand>
        <name>Fe cation</name>
        <dbReference type="ChEBI" id="CHEBI:24875"/>
        <note>catalytic</note>
    </ligand>
</feature>
<dbReference type="Pfam" id="PF13532">
    <property type="entry name" value="2OG-FeII_Oxy_2"/>
    <property type="match status" value="1"/>
</dbReference>
<dbReference type="GO" id="GO:0005737">
    <property type="term" value="C:cytoplasm"/>
    <property type="evidence" value="ECO:0007669"/>
    <property type="project" value="TreeGrafter"/>
</dbReference>
<keyword evidence="2 7" id="KW-0223">Dioxygenase</keyword>
<dbReference type="EMBL" id="CP011568">
    <property type="protein sequence ID" value="AKJ67733.1"/>
    <property type="molecule type" value="Genomic_DNA"/>
</dbReference>
<proteinExistence type="predicted"/>
<dbReference type="InterPro" id="IPR005123">
    <property type="entry name" value="Oxoglu/Fe-dep_dioxygenase_dom"/>
</dbReference>
<comment type="cofactor">
    <cofactor evidence="5">
        <name>Fe(2+)</name>
        <dbReference type="ChEBI" id="CHEBI:29033"/>
    </cofactor>
    <text evidence="5">Binds 1 Fe(2+) ion per subunit.</text>
</comment>
<dbReference type="PANTHER" id="PTHR16557">
    <property type="entry name" value="ALKYLATED DNA REPAIR PROTEIN ALKB-RELATED"/>
    <property type="match status" value="1"/>
</dbReference>
<evidence type="ECO:0000256" key="5">
    <source>
        <dbReference type="PIRSR" id="PIRSR604574-2"/>
    </source>
</evidence>
<dbReference type="GO" id="GO:0035516">
    <property type="term" value="F:broad specificity oxidative DNA demethylase activity"/>
    <property type="evidence" value="ECO:0007669"/>
    <property type="project" value="TreeGrafter"/>
</dbReference>
<dbReference type="GO" id="GO:0035513">
    <property type="term" value="P:oxidative RNA demethylation"/>
    <property type="evidence" value="ECO:0007669"/>
    <property type="project" value="TreeGrafter"/>
</dbReference>